<evidence type="ECO:0000313" key="1">
    <source>
        <dbReference type="EMBL" id="KAG8175548.1"/>
    </source>
</evidence>
<name>A0AAV6TV86_9ARAC</name>
<sequence>MVRHFQNQSLVVGSESISIGPYQEWIMLKVLVFTSIQIRKPYNFTDCRLNHPAHPILKISLEYLLYLPK</sequence>
<organism evidence="1 2">
    <name type="scientific">Oedothorax gibbosus</name>
    <dbReference type="NCBI Taxonomy" id="931172"/>
    <lineage>
        <taxon>Eukaryota</taxon>
        <taxon>Metazoa</taxon>
        <taxon>Ecdysozoa</taxon>
        <taxon>Arthropoda</taxon>
        <taxon>Chelicerata</taxon>
        <taxon>Arachnida</taxon>
        <taxon>Araneae</taxon>
        <taxon>Araneomorphae</taxon>
        <taxon>Entelegynae</taxon>
        <taxon>Araneoidea</taxon>
        <taxon>Linyphiidae</taxon>
        <taxon>Erigoninae</taxon>
        <taxon>Oedothorax</taxon>
    </lineage>
</organism>
<reference evidence="1 2" key="1">
    <citation type="journal article" date="2022" name="Nat. Ecol. Evol.">
        <title>A masculinizing supergene underlies an exaggerated male reproductive morph in a spider.</title>
        <authorList>
            <person name="Hendrickx F."/>
            <person name="De Corte Z."/>
            <person name="Sonet G."/>
            <person name="Van Belleghem S.M."/>
            <person name="Kostlbacher S."/>
            <person name="Vangestel C."/>
        </authorList>
    </citation>
    <scope>NUCLEOTIDE SEQUENCE [LARGE SCALE GENOMIC DNA]</scope>
    <source>
        <strain evidence="1">W744_W776</strain>
    </source>
</reference>
<dbReference type="EMBL" id="JAFNEN010000986">
    <property type="protein sequence ID" value="KAG8175548.1"/>
    <property type="molecule type" value="Genomic_DNA"/>
</dbReference>
<protein>
    <submittedName>
        <fullName evidence="1">Uncharacterized protein</fullName>
    </submittedName>
</protein>
<gene>
    <name evidence="1" type="ORF">JTE90_006853</name>
</gene>
<dbReference type="AlphaFoldDB" id="A0AAV6TV86"/>
<dbReference type="Proteomes" id="UP000827092">
    <property type="component" value="Unassembled WGS sequence"/>
</dbReference>
<keyword evidence="2" id="KW-1185">Reference proteome</keyword>
<proteinExistence type="predicted"/>
<accession>A0AAV6TV86</accession>
<comment type="caution">
    <text evidence="1">The sequence shown here is derived from an EMBL/GenBank/DDBJ whole genome shotgun (WGS) entry which is preliminary data.</text>
</comment>
<evidence type="ECO:0000313" key="2">
    <source>
        <dbReference type="Proteomes" id="UP000827092"/>
    </source>
</evidence>